<reference evidence="4" key="1">
    <citation type="journal article" date="2023" name="GigaByte">
        <title>Genome assembly of the bearded iris, Iris pallida Lam.</title>
        <authorList>
            <person name="Bruccoleri R.E."/>
            <person name="Oakeley E.J."/>
            <person name="Faust A.M.E."/>
            <person name="Altorfer M."/>
            <person name="Dessus-Babus S."/>
            <person name="Burckhardt D."/>
            <person name="Oertli M."/>
            <person name="Naumann U."/>
            <person name="Petersen F."/>
            <person name="Wong J."/>
        </authorList>
    </citation>
    <scope>NUCLEOTIDE SEQUENCE</scope>
    <source>
        <strain evidence="4">GSM-AAB239-AS_SAM_17_03QT</strain>
    </source>
</reference>
<dbReference type="PANTHER" id="PTHR31096:SF7">
    <property type="entry name" value="ACT DOMAIN-CONTAINING PROTEIN ACR1"/>
    <property type="match status" value="1"/>
</dbReference>
<dbReference type="PANTHER" id="PTHR31096">
    <property type="entry name" value="ACT DOMAIN-CONTAINING PROTEIN ACR4-RELATED"/>
    <property type="match status" value="1"/>
</dbReference>
<evidence type="ECO:0000256" key="1">
    <source>
        <dbReference type="ARBA" id="ARBA00022737"/>
    </source>
</evidence>
<evidence type="ECO:0000313" key="4">
    <source>
        <dbReference type="EMBL" id="KAJ6822775.1"/>
    </source>
</evidence>
<dbReference type="SUPFAM" id="SSF55021">
    <property type="entry name" value="ACT-like"/>
    <property type="match status" value="3"/>
</dbReference>
<protein>
    <recommendedName>
        <fullName evidence="2">ACT domain-containing protein ACR</fullName>
    </recommendedName>
    <alternativeName>
        <fullName evidence="2">Protein ACT DOMAIN REPEATS</fullName>
    </alternativeName>
</protein>
<dbReference type="EMBL" id="JANAVB010023995">
    <property type="protein sequence ID" value="KAJ6822775.1"/>
    <property type="molecule type" value="Genomic_DNA"/>
</dbReference>
<evidence type="ECO:0000259" key="3">
    <source>
        <dbReference type="PROSITE" id="PS51671"/>
    </source>
</evidence>
<gene>
    <name evidence="4" type="ORF">M6B38_387300</name>
</gene>
<keyword evidence="1 2" id="KW-0677">Repeat</keyword>
<dbReference type="InterPro" id="IPR040217">
    <property type="entry name" value="ACR1-12"/>
</dbReference>
<dbReference type="CDD" id="cd04895">
    <property type="entry name" value="ACT_ACR_1"/>
    <property type="match status" value="1"/>
</dbReference>
<dbReference type="Gene3D" id="3.30.70.260">
    <property type="match status" value="1"/>
</dbReference>
<dbReference type="InterPro" id="IPR045865">
    <property type="entry name" value="ACT-like_dom_sf"/>
</dbReference>
<keyword evidence="5" id="KW-1185">Reference proteome</keyword>
<reference evidence="4" key="2">
    <citation type="submission" date="2023-04" db="EMBL/GenBank/DDBJ databases">
        <authorList>
            <person name="Bruccoleri R.E."/>
            <person name="Oakeley E.J."/>
            <person name="Faust A.-M."/>
            <person name="Dessus-Babus S."/>
            <person name="Altorfer M."/>
            <person name="Burckhardt D."/>
            <person name="Oertli M."/>
            <person name="Naumann U."/>
            <person name="Petersen F."/>
            <person name="Wong J."/>
        </authorList>
    </citation>
    <scope>NUCLEOTIDE SEQUENCE</scope>
    <source>
        <strain evidence="4">GSM-AAB239-AS_SAM_17_03QT</strain>
        <tissue evidence="4">Leaf</tissue>
    </source>
</reference>
<evidence type="ECO:0000256" key="2">
    <source>
        <dbReference type="RuleBase" id="RU369043"/>
    </source>
</evidence>
<dbReference type="GO" id="GO:0016597">
    <property type="term" value="F:amino acid binding"/>
    <property type="evidence" value="ECO:0007669"/>
    <property type="project" value="UniProtKB-UniRule"/>
</dbReference>
<sequence length="530" mass="59035">MGPYFDPDFDGQLERIPPPRVCVDNDTCEDCTLVKVDSANRHGILLEMVQVLTDLDLIISKSYISSDVGWLMDVFHVTDQLGNKIIDKALIQYIEQSLDARKKEKGEVITCLGNMVGSGLLASKYTVLEVTATDEPGLLSEIAAVLTELHRYKIISCRAWTHNSHVAIIMYLVDEATGKPILDPDSLAHIEEQVEVVLGAHFGEEERKRRRRRVKVSGPLAEGRVHTERRLHQLMHEDRDYEAGPPPVQVELGGQFGTRAALIQARKGWLSSLSLNSPLQSPSAAMQAQVSIDRWIDRGYSVVNVRSMDRPKLLFDTVCTLTDMQYVVFHAAVSSHGLLAIQEYYIRHKDDNTILDKEAERQRVTRCLVAAIERRVSHGLRVVVSTRNRRGLLAEVTRILRESGLSLTRAECALRGESAIGTFFVTDASSTGGGEVDPKRVEAALRDEMNGGIQLDVSNTHPRWPPIKMINHGNVQPVVAKGRSSIGFFTDSSSSSTSSDQEDERPRFSLGSLLWSHIERFSSNFGSIRS</sequence>
<dbReference type="InterPro" id="IPR002912">
    <property type="entry name" value="ACT_dom"/>
</dbReference>
<comment type="caution">
    <text evidence="4">The sequence shown here is derived from an EMBL/GenBank/DDBJ whole genome shotgun (WGS) entry which is preliminary data.</text>
</comment>
<proteinExistence type="predicted"/>
<feature type="domain" description="ACT" evidence="3">
    <location>
        <begin position="381"/>
        <end position="465"/>
    </location>
</feature>
<evidence type="ECO:0000313" key="5">
    <source>
        <dbReference type="Proteomes" id="UP001140949"/>
    </source>
</evidence>
<dbReference type="CDD" id="cd04897">
    <property type="entry name" value="ACT_ACR_3"/>
    <property type="match status" value="1"/>
</dbReference>
<dbReference type="Proteomes" id="UP001140949">
    <property type="component" value="Unassembled WGS sequence"/>
</dbReference>
<dbReference type="AlphaFoldDB" id="A0AAX6G337"/>
<dbReference type="PROSITE" id="PS51671">
    <property type="entry name" value="ACT"/>
    <property type="match status" value="1"/>
</dbReference>
<accession>A0AAX6G337</accession>
<name>A0AAX6G337_IRIPA</name>
<comment type="function">
    <text evidence="2">Binds amino acids.</text>
</comment>
<organism evidence="4 5">
    <name type="scientific">Iris pallida</name>
    <name type="common">Sweet iris</name>
    <dbReference type="NCBI Taxonomy" id="29817"/>
    <lineage>
        <taxon>Eukaryota</taxon>
        <taxon>Viridiplantae</taxon>
        <taxon>Streptophyta</taxon>
        <taxon>Embryophyta</taxon>
        <taxon>Tracheophyta</taxon>
        <taxon>Spermatophyta</taxon>
        <taxon>Magnoliopsida</taxon>
        <taxon>Liliopsida</taxon>
        <taxon>Asparagales</taxon>
        <taxon>Iridaceae</taxon>
        <taxon>Iridoideae</taxon>
        <taxon>Irideae</taxon>
        <taxon>Iris</taxon>
    </lineage>
</organism>